<sequence length="84" mass="9711">MRGQKAGSFCFFFHLRFCTSAPCCGICRHPPLRSLVWLRSWHKFPFVIHFLVSLLFCFVLLSSLSHSFLLLSLGLRCSSSICRR</sequence>
<proteinExistence type="predicted"/>
<evidence type="ECO:0000256" key="1">
    <source>
        <dbReference type="SAM" id="Phobius"/>
    </source>
</evidence>
<protein>
    <submittedName>
        <fullName evidence="2">Uncharacterized protein</fullName>
    </submittedName>
</protein>
<evidence type="ECO:0000313" key="2">
    <source>
        <dbReference type="EMBL" id="CCC91921.1"/>
    </source>
</evidence>
<dbReference type="EMBL" id="HE575321">
    <property type="protein sequence ID" value="CCC91921.1"/>
    <property type="molecule type" value="Genomic_DNA"/>
</dbReference>
<keyword evidence="1" id="KW-1133">Transmembrane helix</keyword>
<feature type="transmembrane region" description="Helical" evidence="1">
    <location>
        <begin position="44"/>
        <end position="75"/>
    </location>
</feature>
<gene>
    <name evidence="2" type="ORF">TCIL3000_8_1360</name>
</gene>
<keyword evidence="1" id="KW-0472">Membrane</keyword>
<dbReference type="AlphaFoldDB" id="G0URA9"/>
<keyword evidence="1" id="KW-0812">Transmembrane</keyword>
<reference evidence="2" key="1">
    <citation type="journal article" date="2012" name="Proc. Natl. Acad. Sci. U.S.A.">
        <title>Antigenic diversity is generated by distinct evolutionary mechanisms in African trypanosome species.</title>
        <authorList>
            <person name="Jackson A.P."/>
            <person name="Berry A."/>
            <person name="Aslett M."/>
            <person name="Allison H.C."/>
            <person name="Burton P."/>
            <person name="Vavrova-Anderson J."/>
            <person name="Brown R."/>
            <person name="Browne H."/>
            <person name="Corton N."/>
            <person name="Hauser H."/>
            <person name="Gamble J."/>
            <person name="Gilderthorp R."/>
            <person name="Marcello L."/>
            <person name="McQuillan J."/>
            <person name="Otto T.D."/>
            <person name="Quail M.A."/>
            <person name="Sanders M.J."/>
            <person name="van Tonder A."/>
            <person name="Ginger M.L."/>
            <person name="Field M.C."/>
            <person name="Barry J.D."/>
            <person name="Hertz-Fowler C."/>
            <person name="Berriman M."/>
        </authorList>
    </citation>
    <scope>NUCLEOTIDE SEQUENCE</scope>
    <source>
        <strain evidence="2">IL3000</strain>
    </source>
</reference>
<accession>G0URA9</accession>
<name>G0URA9_TRYCI</name>
<organism evidence="2">
    <name type="scientific">Trypanosoma congolense (strain IL3000)</name>
    <dbReference type="NCBI Taxonomy" id="1068625"/>
    <lineage>
        <taxon>Eukaryota</taxon>
        <taxon>Discoba</taxon>
        <taxon>Euglenozoa</taxon>
        <taxon>Kinetoplastea</taxon>
        <taxon>Metakinetoplastina</taxon>
        <taxon>Trypanosomatida</taxon>
        <taxon>Trypanosomatidae</taxon>
        <taxon>Trypanosoma</taxon>
        <taxon>Nannomonas</taxon>
    </lineage>
</organism>